<dbReference type="EMBL" id="MU006226">
    <property type="protein sequence ID" value="KAF2826430.1"/>
    <property type="molecule type" value="Genomic_DNA"/>
</dbReference>
<dbReference type="InterPro" id="IPR058257">
    <property type="entry name" value="CorA-like_dom"/>
</dbReference>
<feature type="transmembrane region" description="Helical" evidence="1">
    <location>
        <begin position="451"/>
        <end position="472"/>
    </location>
</feature>
<dbReference type="GO" id="GO:0046873">
    <property type="term" value="F:metal ion transmembrane transporter activity"/>
    <property type="evidence" value="ECO:0007669"/>
    <property type="project" value="InterPro"/>
</dbReference>
<evidence type="ECO:0000256" key="1">
    <source>
        <dbReference type="SAM" id="Phobius"/>
    </source>
</evidence>
<protein>
    <recommendedName>
        <fullName evidence="2">CorA-like transporter domain-containing protein</fullName>
    </recommendedName>
</protein>
<name>A0A6A6ZZD9_9PLEO</name>
<sequence>MLASHPSSLHRYFAECADDGLMNREVDVLRKRVVDDSPRLFRDDVDIQVLVSSQACGPHVRNERRIRNVGDLQRTWQEFTSHDYIYVLHQAFSWDYLYTDQETLFQILFKHKVSPDFLDCVHAFGKKLNDDTESWEGLHQRQQVRSVEDHGIGGYYEICYNYRYMSENGRSNGPSWSLRQTTVYQRRDLDTATTTWVFIQPSKSIKSRLAMQSTHLPLCHENAIRMHLMLLRQASEGWRGYTSYLRLALEELDEKARFAKLGPKVYQDDYDVCLKDSQALQKAQQKLFRAKTIIDATVQTVSRFRSWYDQLSNLRALDTTCADDALNELADIAATLEYSRQILKGLIAYSYGTASLLQQITSYRAMKDLQSTTSALEASLYLLRGIATTSQTQSQSMLTIAQSGNRDSLRIKTLTHIATIYLPPTLIATIFSSNLVSSKDDTGDLVVSKQFWIFVVVTAGFVAITLGGLLILERRWKRVHIP</sequence>
<dbReference type="Pfam" id="PF26616">
    <property type="entry name" value="CorA-like"/>
    <property type="match status" value="1"/>
</dbReference>
<dbReference type="Pfam" id="PF01544">
    <property type="entry name" value="CorA"/>
    <property type="match status" value="1"/>
</dbReference>
<keyword evidence="1" id="KW-0812">Transmembrane</keyword>
<dbReference type="AlphaFoldDB" id="A0A6A6ZZD9"/>
<organism evidence="3 4">
    <name type="scientific">Ophiobolus disseminans</name>
    <dbReference type="NCBI Taxonomy" id="1469910"/>
    <lineage>
        <taxon>Eukaryota</taxon>
        <taxon>Fungi</taxon>
        <taxon>Dikarya</taxon>
        <taxon>Ascomycota</taxon>
        <taxon>Pezizomycotina</taxon>
        <taxon>Dothideomycetes</taxon>
        <taxon>Pleosporomycetidae</taxon>
        <taxon>Pleosporales</taxon>
        <taxon>Pleosporineae</taxon>
        <taxon>Phaeosphaeriaceae</taxon>
        <taxon>Ophiobolus</taxon>
    </lineage>
</organism>
<dbReference type="Gene3D" id="1.20.58.340">
    <property type="entry name" value="Magnesium transport protein CorA, transmembrane region"/>
    <property type="match status" value="1"/>
</dbReference>
<keyword evidence="1" id="KW-0472">Membrane</keyword>
<gene>
    <name evidence="3" type="ORF">CC86DRAFT_370430</name>
</gene>
<proteinExistence type="predicted"/>
<reference evidence="3" key="1">
    <citation type="journal article" date="2020" name="Stud. Mycol.">
        <title>101 Dothideomycetes genomes: a test case for predicting lifestyles and emergence of pathogens.</title>
        <authorList>
            <person name="Haridas S."/>
            <person name="Albert R."/>
            <person name="Binder M."/>
            <person name="Bloem J."/>
            <person name="Labutti K."/>
            <person name="Salamov A."/>
            <person name="Andreopoulos B."/>
            <person name="Baker S."/>
            <person name="Barry K."/>
            <person name="Bills G."/>
            <person name="Bluhm B."/>
            <person name="Cannon C."/>
            <person name="Castanera R."/>
            <person name="Culley D."/>
            <person name="Daum C."/>
            <person name="Ezra D."/>
            <person name="Gonzalez J."/>
            <person name="Henrissat B."/>
            <person name="Kuo A."/>
            <person name="Liang C."/>
            <person name="Lipzen A."/>
            <person name="Lutzoni F."/>
            <person name="Magnuson J."/>
            <person name="Mondo S."/>
            <person name="Nolan M."/>
            <person name="Ohm R."/>
            <person name="Pangilinan J."/>
            <person name="Park H.-J."/>
            <person name="Ramirez L."/>
            <person name="Alfaro M."/>
            <person name="Sun H."/>
            <person name="Tritt A."/>
            <person name="Yoshinaga Y."/>
            <person name="Zwiers L.-H."/>
            <person name="Turgeon B."/>
            <person name="Goodwin S."/>
            <person name="Spatafora J."/>
            <person name="Crous P."/>
            <person name="Grigoriev I."/>
        </authorList>
    </citation>
    <scope>NUCLEOTIDE SEQUENCE</scope>
    <source>
        <strain evidence="3">CBS 113818</strain>
    </source>
</reference>
<keyword evidence="4" id="KW-1185">Reference proteome</keyword>
<dbReference type="Proteomes" id="UP000799424">
    <property type="component" value="Unassembled WGS sequence"/>
</dbReference>
<dbReference type="OrthoDB" id="5396681at2759"/>
<evidence type="ECO:0000313" key="3">
    <source>
        <dbReference type="EMBL" id="KAF2826430.1"/>
    </source>
</evidence>
<keyword evidence="1" id="KW-1133">Transmembrane helix</keyword>
<feature type="domain" description="CorA-like transporter" evidence="2">
    <location>
        <begin position="15"/>
        <end position="255"/>
    </location>
</feature>
<evidence type="ECO:0000313" key="4">
    <source>
        <dbReference type="Proteomes" id="UP000799424"/>
    </source>
</evidence>
<dbReference type="GO" id="GO:0016020">
    <property type="term" value="C:membrane"/>
    <property type="evidence" value="ECO:0007669"/>
    <property type="project" value="InterPro"/>
</dbReference>
<dbReference type="InterPro" id="IPR002523">
    <property type="entry name" value="MgTranspt_CorA/ZnTranspt_ZntB"/>
</dbReference>
<evidence type="ECO:0000259" key="2">
    <source>
        <dbReference type="Pfam" id="PF26616"/>
    </source>
</evidence>
<accession>A0A6A6ZZD9</accession>